<evidence type="ECO:0000256" key="1">
    <source>
        <dbReference type="ARBA" id="ARBA00001942"/>
    </source>
</evidence>
<dbReference type="RefSeq" id="WP_133395727.1">
    <property type="nucleotide sequence ID" value="NZ_SNAA01000003.1"/>
</dbReference>
<organism evidence="12 13">
    <name type="scientific">Palleronia sediminis</name>
    <dbReference type="NCBI Taxonomy" id="2547833"/>
    <lineage>
        <taxon>Bacteria</taxon>
        <taxon>Pseudomonadati</taxon>
        <taxon>Pseudomonadota</taxon>
        <taxon>Alphaproteobacteria</taxon>
        <taxon>Rhodobacterales</taxon>
        <taxon>Roseobacteraceae</taxon>
        <taxon>Palleronia</taxon>
    </lineage>
</organism>
<comment type="similarity">
    <text evidence="3">Belongs to the prokaryotic molybdopterin-containing oxidoreductase family.</text>
</comment>
<dbReference type="SUPFAM" id="SSF53706">
    <property type="entry name" value="Formate dehydrogenase/DMSO reductase, domains 1-3"/>
    <property type="match status" value="1"/>
</dbReference>
<feature type="domain" description="Molybdopterin oxidoreductase" evidence="10">
    <location>
        <begin position="110"/>
        <end position="492"/>
    </location>
</feature>
<evidence type="ECO:0000256" key="8">
    <source>
        <dbReference type="ARBA" id="ARBA00023004"/>
    </source>
</evidence>
<evidence type="ECO:0000259" key="11">
    <source>
        <dbReference type="Pfam" id="PF01568"/>
    </source>
</evidence>
<dbReference type="InterPro" id="IPR050123">
    <property type="entry name" value="Prok_molybdopt-oxidoreductase"/>
</dbReference>
<dbReference type="Gene3D" id="2.40.40.20">
    <property type="match status" value="1"/>
</dbReference>
<dbReference type="NCBIfam" id="TIGR01701">
    <property type="entry name" value="Fdhalpha-like"/>
    <property type="match status" value="1"/>
</dbReference>
<evidence type="ECO:0000256" key="6">
    <source>
        <dbReference type="ARBA" id="ARBA00022723"/>
    </source>
</evidence>
<evidence type="ECO:0000256" key="5">
    <source>
        <dbReference type="ARBA" id="ARBA00022505"/>
    </source>
</evidence>
<keyword evidence="9" id="KW-0411">Iron-sulfur</keyword>
<dbReference type="GO" id="GO:0008863">
    <property type="term" value="F:formate dehydrogenase (NAD+) activity"/>
    <property type="evidence" value="ECO:0007669"/>
    <property type="project" value="InterPro"/>
</dbReference>
<dbReference type="PIRSF" id="PIRSF000144">
    <property type="entry name" value="CbbBc"/>
    <property type="match status" value="1"/>
</dbReference>
<evidence type="ECO:0000256" key="2">
    <source>
        <dbReference type="ARBA" id="ARBA00001966"/>
    </source>
</evidence>
<keyword evidence="5" id="KW-0500">Molybdenum</keyword>
<keyword evidence="7" id="KW-0560">Oxidoreductase</keyword>
<dbReference type="SUPFAM" id="SSF50692">
    <property type="entry name" value="ADC-like"/>
    <property type="match status" value="1"/>
</dbReference>
<sequence>MTDTRDLPKEAGPSGGWGSLRGIAEVFGSASPEMGALDTLRRQNKPGGFMCSSCAWPKPANYHHFEFCENGAKRTLWETTRDRCTPAFWEDHTVAELRDWADHDLEKTGRLTAPLRYDAATDRYVEVGWDEAYADIAATLKRLDPKSVVFYASGHAGLEASYLYALLARLYGNNNLPQSSNMCHETTSVGLQKVIGSPVGTIIWDDLYDTDCFFFFGQNPGTNSPRFLHPLKDAKERGAKIVTFNPIREQGLVSFVDPQSPYAMATGAEVTISDQYHQVRAGGDVAAMLGISKAVVEADDDAAQSGAPRVMDWEFIEEHTTGIDAFLEVCRNTSWSEVERESGLTEGELRNAAQVYMEARAVIGVYGMGLTQHAHGGLNVAMLANLLMLRGNIGKPGAGMCPVRGHSNVQGQRTVGIAEKAKLVPMDKLRELFDFDPPTEDGLHIVDAVQGLFAGSVKATISLGGNLVRAVPDMDRMETAWAAQELTVMVSTKLNRSHLFPGKTAYILPCRARAEKDAQATGDQAISIEDSFSMIHGSIGNREPASEQLRSEVGIVCDLGRALIGSRPRLDWDAWQGDYSLIRDLIEATYPDDFRDFNGRLHEPGGFWRVIPARKRVWQTESGKAVFTAPDRLNSVSYEDRADLFRLVTLRSNDQFNTTIYGYSDRFRGIEGTRDVLLMNEADMADLGLARDEKAALVSEEADGRHRRLGGLAVIPYEIPRGTVASYYPECNVLISIEHHDKISKTPASKSIPVRIERDGARP</sequence>
<dbReference type="PANTHER" id="PTHR43105">
    <property type="entry name" value="RESPIRATORY NITRATE REDUCTASE"/>
    <property type="match status" value="1"/>
</dbReference>
<dbReference type="Proteomes" id="UP000295701">
    <property type="component" value="Unassembled WGS sequence"/>
</dbReference>
<keyword evidence="4" id="KW-0004">4Fe-4S</keyword>
<dbReference type="InterPro" id="IPR037951">
    <property type="entry name" value="MopB_CT_YdeP"/>
</dbReference>
<dbReference type="InterPro" id="IPR006656">
    <property type="entry name" value="Mopterin_OxRdtase"/>
</dbReference>
<evidence type="ECO:0000256" key="7">
    <source>
        <dbReference type="ARBA" id="ARBA00023002"/>
    </source>
</evidence>
<evidence type="ECO:0000256" key="4">
    <source>
        <dbReference type="ARBA" id="ARBA00022485"/>
    </source>
</evidence>
<comment type="cofactor">
    <cofactor evidence="2">
        <name>[4Fe-4S] cluster</name>
        <dbReference type="ChEBI" id="CHEBI:49883"/>
    </cofactor>
</comment>
<feature type="domain" description="Molybdopterin dinucleotide-binding" evidence="11">
    <location>
        <begin position="645"/>
        <end position="752"/>
    </location>
</feature>
<keyword evidence="8" id="KW-0408">Iron</keyword>
<dbReference type="GO" id="GO:0051539">
    <property type="term" value="F:4 iron, 4 sulfur cluster binding"/>
    <property type="evidence" value="ECO:0007669"/>
    <property type="project" value="UniProtKB-KW"/>
</dbReference>
<dbReference type="GO" id="GO:0030151">
    <property type="term" value="F:molybdenum ion binding"/>
    <property type="evidence" value="ECO:0007669"/>
    <property type="project" value="InterPro"/>
</dbReference>
<dbReference type="InterPro" id="IPR006657">
    <property type="entry name" value="MoPterin_dinucl-bd_dom"/>
</dbReference>
<comment type="caution">
    <text evidence="12">The sequence shown here is derived from an EMBL/GenBank/DDBJ whole genome shotgun (WGS) entry which is preliminary data.</text>
</comment>
<reference evidence="12 13" key="1">
    <citation type="submission" date="2019-03" db="EMBL/GenBank/DDBJ databases">
        <title>Primorskyibacter sp. SS33 isolated from sediments.</title>
        <authorList>
            <person name="Xunke S."/>
        </authorList>
    </citation>
    <scope>NUCLEOTIDE SEQUENCE [LARGE SCALE GENOMIC DNA]</scope>
    <source>
        <strain evidence="12 13">SS33</strain>
    </source>
</reference>
<dbReference type="InterPro" id="IPR041953">
    <property type="entry name" value="YdeP_MopB"/>
</dbReference>
<dbReference type="InterPro" id="IPR010046">
    <property type="entry name" value="Mopterin_OxRdtse_a_bac"/>
</dbReference>
<accession>A0A4R6AET3</accession>
<proteinExistence type="inferred from homology"/>
<dbReference type="Pfam" id="PF00384">
    <property type="entry name" value="Molybdopterin"/>
    <property type="match status" value="1"/>
</dbReference>
<evidence type="ECO:0000256" key="3">
    <source>
        <dbReference type="ARBA" id="ARBA00010312"/>
    </source>
</evidence>
<keyword evidence="13" id="KW-1185">Reference proteome</keyword>
<name>A0A4R6AET3_9RHOB</name>
<gene>
    <name evidence="12" type="ORF">E2L08_03735</name>
</gene>
<dbReference type="OrthoDB" id="5287431at2"/>
<dbReference type="GO" id="GO:0016020">
    <property type="term" value="C:membrane"/>
    <property type="evidence" value="ECO:0007669"/>
    <property type="project" value="TreeGrafter"/>
</dbReference>
<dbReference type="GO" id="GO:1990204">
    <property type="term" value="C:oxidoreductase complex"/>
    <property type="evidence" value="ECO:0007669"/>
    <property type="project" value="UniProtKB-ARBA"/>
</dbReference>
<comment type="cofactor">
    <cofactor evidence="1">
        <name>Mo-bis(molybdopterin guanine dinucleotide)</name>
        <dbReference type="ChEBI" id="CHEBI:60539"/>
    </cofactor>
</comment>
<dbReference type="AlphaFoldDB" id="A0A4R6AET3"/>
<dbReference type="CDD" id="cd02767">
    <property type="entry name" value="MopB_ydeP"/>
    <property type="match status" value="1"/>
</dbReference>
<dbReference type="Pfam" id="PF01568">
    <property type="entry name" value="Molydop_binding"/>
    <property type="match status" value="1"/>
</dbReference>
<keyword evidence="6" id="KW-0479">Metal-binding</keyword>
<dbReference type="CDD" id="cd02787">
    <property type="entry name" value="MopB_CT_ydeP"/>
    <property type="match status" value="1"/>
</dbReference>
<dbReference type="GO" id="GO:0043546">
    <property type="term" value="F:molybdopterin cofactor binding"/>
    <property type="evidence" value="ECO:0007669"/>
    <property type="project" value="InterPro"/>
</dbReference>
<evidence type="ECO:0000259" key="10">
    <source>
        <dbReference type="Pfam" id="PF00384"/>
    </source>
</evidence>
<evidence type="ECO:0000313" key="13">
    <source>
        <dbReference type="Proteomes" id="UP000295701"/>
    </source>
</evidence>
<protein>
    <submittedName>
        <fullName evidence="12">FdhF/YdeP family oxidoreductase</fullName>
    </submittedName>
</protein>
<dbReference type="PANTHER" id="PTHR43105:SF4">
    <property type="entry name" value="PROTEIN YDEP"/>
    <property type="match status" value="1"/>
</dbReference>
<dbReference type="Gene3D" id="3.40.228.10">
    <property type="entry name" value="Dimethylsulfoxide Reductase, domain 2"/>
    <property type="match status" value="1"/>
</dbReference>
<dbReference type="GO" id="GO:0045333">
    <property type="term" value="P:cellular respiration"/>
    <property type="evidence" value="ECO:0007669"/>
    <property type="project" value="UniProtKB-ARBA"/>
</dbReference>
<evidence type="ECO:0000313" key="12">
    <source>
        <dbReference type="EMBL" id="TDL81777.1"/>
    </source>
</evidence>
<dbReference type="InterPro" id="IPR009010">
    <property type="entry name" value="Asp_de-COase-like_dom_sf"/>
</dbReference>
<dbReference type="Gene3D" id="3.40.50.740">
    <property type="match status" value="1"/>
</dbReference>
<dbReference type="EMBL" id="SNAA01000003">
    <property type="protein sequence ID" value="TDL81777.1"/>
    <property type="molecule type" value="Genomic_DNA"/>
</dbReference>
<evidence type="ECO:0000256" key="9">
    <source>
        <dbReference type="ARBA" id="ARBA00023014"/>
    </source>
</evidence>